<dbReference type="PANTHER" id="PTHR32057:SF14">
    <property type="entry name" value="PROTEIN ADENYLYLTRANSFERASE SELO, MITOCHONDRIAL"/>
    <property type="match status" value="1"/>
</dbReference>
<dbReference type="GO" id="GO:0046872">
    <property type="term" value="F:metal ion binding"/>
    <property type="evidence" value="ECO:0007669"/>
    <property type="project" value="UniProtKB-KW"/>
</dbReference>
<gene>
    <name evidence="10" type="ORF">WICANDRAFT_101407</name>
</gene>
<evidence type="ECO:0000256" key="7">
    <source>
        <dbReference type="ARBA" id="ARBA00022840"/>
    </source>
</evidence>
<evidence type="ECO:0000256" key="1">
    <source>
        <dbReference type="ARBA" id="ARBA00001946"/>
    </source>
</evidence>
<dbReference type="PANTHER" id="PTHR32057">
    <property type="entry name" value="PROTEIN ADENYLYLTRANSFERASE SELO, MITOCHONDRIAL"/>
    <property type="match status" value="1"/>
</dbReference>
<protein>
    <recommendedName>
        <fullName evidence="9">Selenoprotein O</fullName>
    </recommendedName>
</protein>
<evidence type="ECO:0000256" key="5">
    <source>
        <dbReference type="ARBA" id="ARBA00022723"/>
    </source>
</evidence>
<comment type="cofactor">
    <cofactor evidence="1">
        <name>Mg(2+)</name>
        <dbReference type="ChEBI" id="CHEBI:18420"/>
    </cofactor>
</comment>
<keyword evidence="6" id="KW-0547">Nucleotide-binding</keyword>
<organism evidence="10 11">
    <name type="scientific">Wickerhamomyces anomalus (strain ATCC 58044 / CBS 1984 / NCYC 433 / NRRL Y-366-8)</name>
    <name type="common">Yeast</name>
    <name type="synonym">Hansenula anomala</name>
    <dbReference type="NCBI Taxonomy" id="683960"/>
    <lineage>
        <taxon>Eukaryota</taxon>
        <taxon>Fungi</taxon>
        <taxon>Dikarya</taxon>
        <taxon>Ascomycota</taxon>
        <taxon>Saccharomycotina</taxon>
        <taxon>Saccharomycetes</taxon>
        <taxon>Phaffomycetales</taxon>
        <taxon>Wickerhamomycetaceae</taxon>
        <taxon>Wickerhamomyces</taxon>
    </lineage>
</organism>
<keyword evidence="4" id="KW-0548">Nucleotidyltransferase</keyword>
<evidence type="ECO:0000313" key="10">
    <source>
        <dbReference type="EMBL" id="ODQ58081.1"/>
    </source>
</evidence>
<dbReference type="GO" id="GO:0070733">
    <property type="term" value="F:AMPylase activity"/>
    <property type="evidence" value="ECO:0007669"/>
    <property type="project" value="EnsemblFungi"/>
</dbReference>
<evidence type="ECO:0000256" key="8">
    <source>
        <dbReference type="ARBA" id="ARBA00022842"/>
    </source>
</evidence>
<reference evidence="10 11" key="1">
    <citation type="journal article" date="2016" name="Proc. Natl. Acad. Sci. U.S.A.">
        <title>Comparative genomics of biotechnologically important yeasts.</title>
        <authorList>
            <person name="Riley R."/>
            <person name="Haridas S."/>
            <person name="Wolfe K.H."/>
            <person name="Lopes M.R."/>
            <person name="Hittinger C.T."/>
            <person name="Goeker M."/>
            <person name="Salamov A.A."/>
            <person name="Wisecaver J.H."/>
            <person name="Long T.M."/>
            <person name="Calvey C.H."/>
            <person name="Aerts A.L."/>
            <person name="Barry K.W."/>
            <person name="Choi C."/>
            <person name="Clum A."/>
            <person name="Coughlan A.Y."/>
            <person name="Deshpande S."/>
            <person name="Douglass A.P."/>
            <person name="Hanson S.J."/>
            <person name="Klenk H.-P."/>
            <person name="LaButti K.M."/>
            <person name="Lapidus A."/>
            <person name="Lindquist E.A."/>
            <person name="Lipzen A.M."/>
            <person name="Meier-Kolthoff J.P."/>
            <person name="Ohm R.A."/>
            <person name="Otillar R.P."/>
            <person name="Pangilinan J.L."/>
            <person name="Peng Y."/>
            <person name="Rokas A."/>
            <person name="Rosa C.A."/>
            <person name="Scheuner C."/>
            <person name="Sibirny A.A."/>
            <person name="Slot J.C."/>
            <person name="Stielow J.B."/>
            <person name="Sun H."/>
            <person name="Kurtzman C.P."/>
            <person name="Blackwell M."/>
            <person name="Grigoriev I.V."/>
            <person name="Jeffries T.W."/>
        </authorList>
    </citation>
    <scope>NUCLEOTIDE SEQUENCE [LARGE SCALE GENOMIC DNA]</scope>
    <source>
        <strain evidence="11">ATCC 58044 / CBS 1984 / NCYC 433 / NRRL Y-366-8</strain>
    </source>
</reference>
<accession>A0A1E3NY12</accession>
<keyword evidence="5" id="KW-0479">Metal-binding</keyword>
<dbReference type="GO" id="GO:0045454">
    <property type="term" value="P:cell redox homeostasis"/>
    <property type="evidence" value="ECO:0007669"/>
    <property type="project" value="EnsemblFungi"/>
</dbReference>
<sequence length="571" mass="65053">MTKIPLKEITKLFNRPRTLKSGAYQFTVPEKRPSYKHLLSSPKALEFLSLPPDSPSDPYYTSIVTGESFYNDEKIWPYAQAYAGFQFGQFAGQLGDGRVSNLFTLETPTQGKQELQLKGAGKTAFSRFADGKAVLRSSIREFIISESLAGIGIPSTRALSIGLLPDTKAQRERAEVCAVVARFAKSWIRIGTFDLYRWRQDREGLRDLCDYVISDVLETLPKFTPGEFEKDEYKEVTEGEEIVDGLIKITDSSRYDQMYRAIVNLNAKTVAYWQSYGFLNGVLNTDNTSIIGLSIDFGPFSFMDQFDPNFTPNHDDVQLRYSFANQPSVIWWNLTRLGESLVELLGAGPDIVDDEFFINKGIKKDQEDHVIKRVSSIIKLAGVEYKKTFMETYNSLMTQRIGLKEVKPGDNDLIARMLEVLVKTKVDFNKFFIKLQNSQDLDDISTYLTPELVERIENPQDKVDHELNEELTTTINSFIAKYKERLGSTSYEERYSIASKVNPQFTPRNWMLDEVITEMYDDPNDVSKLSKLLKMSSNPFDPSQWGEELKDVEKHWVGSEGTTMIQCSCSS</sequence>
<dbReference type="InterPro" id="IPR003846">
    <property type="entry name" value="SelO"/>
</dbReference>
<dbReference type="OrthoDB" id="10254721at2759"/>
<evidence type="ECO:0000256" key="4">
    <source>
        <dbReference type="ARBA" id="ARBA00022695"/>
    </source>
</evidence>
<dbReference type="EMBL" id="KV454212">
    <property type="protein sequence ID" value="ODQ58081.1"/>
    <property type="molecule type" value="Genomic_DNA"/>
</dbReference>
<dbReference type="GO" id="GO:0005524">
    <property type="term" value="F:ATP binding"/>
    <property type="evidence" value="ECO:0007669"/>
    <property type="project" value="UniProtKB-KW"/>
</dbReference>
<dbReference type="RefSeq" id="XP_019037288.1">
    <property type="nucleotide sequence ID" value="XM_019180321.1"/>
</dbReference>
<keyword evidence="8" id="KW-0460">Magnesium</keyword>
<evidence type="ECO:0000313" key="11">
    <source>
        <dbReference type="Proteomes" id="UP000094112"/>
    </source>
</evidence>
<name>A0A1E3NY12_WICAA</name>
<dbReference type="STRING" id="683960.A0A1E3NY12"/>
<keyword evidence="11" id="KW-1185">Reference proteome</keyword>
<evidence type="ECO:0000256" key="6">
    <source>
        <dbReference type="ARBA" id="ARBA00022741"/>
    </source>
</evidence>
<dbReference type="Pfam" id="PF02696">
    <property type="entry name" value="SelO"/>
    <property type="match status" value="1"/>
</dbReference>
<keyword evidence="3" id="KW-0808">Transferase</keyword>
<dbReference type="Proteomes" id="UP000094112">
    <property type="component" value="Unassembled WGS sequence"/>
</dbReference>
<comment type="similarity">
    <text evidence="2">Belongs to the SELO family.</text>
</comment>
<dbReference type="HAMAP" id="MF_00692">
    <property type="entry name" value="SelO"/>
    <property type="match status" value="1"/>
</dbReference>
<evidence type="ECO:0000256" key="9">
    <source>
        <dbReference type="ARBA" id="ARBA00031547"/>
    </source>
</evidence>
<dbReference type="GeneID" id="30197567"/>
<evidence type="ECO:0000256" key="3">
    <source>
        <dbReference type="ARBA" id="ARBA00022679"/>
    </source>
</evidence>
<dbReference type="GO" id="GO:0005739">
    <property type="term" value="C:mitochondrion"/>
    <property type="evidence" value="ECO:0007669"/>
    <property type="project" value="EnsemblFungi"/>
</dbReference>
<proteinExistence type="inferred from homology"/>
<keyword evidence="7" id="KW-0067">ATP-binding</keyword>
<dbReference type="AlphaFoldDB" id="A0A1E3NY12"/>
<evidence type="ECO:0000256" key="2">
    <source>
        <dbReference type="ARBA" id="ARBA00009747"/>
    </source>
</evidence>